<keyword evidence="7" id="KW-1185">Reference proteome</keyword>
<evidence type="ECO:0000313" key="7">
    <source>
        <dbReference type="Proteomes" id="UP000049983"/>
    </source>
</evidence>
<evidence type="ECO:0000259" key="5">
    <source>
        <dbReference type="Pfam" id="PF00266"/>
    </source>
</evidence>
<dbReference type="InterPro" id="IPR000192">
    <property type="entry name" value="Aminotrans_V_dom"/>
</dbReference>
<dbReference type="GeneID" id="97669786"/>
<dbReference type="GO" id="GO:0031071">
    <property type="term" value="F:cysteine desulfurase activity"/>
    <property type="evidence" value="ECO:0007669"/>
    <property type="project" value="UniProtKB-EC"/>
</dbReference>
<dbReference type="InterPro" id="IPR015424">
    <property type="entry name" value="PyrdxlP-dep_Trfase"/>
</dbReference>
<protein>
    <submittedName>
        <fullName evidence="6">Putative cysteine desulfurase</fullName>
        <ecNumber evidence="6">2.8.1.7</ecNumber>
    </submittedName>
</protein>
<name>A0A0M6ZZ61_9HYPH</name>
<evidence type="ECO:0000256" key="3">
    <source>
        <dbReference type="RuleBase" id="RU004075"/>
    </source>
</evidence>
<dbReference type="Gene3D" id="3.90.1150.10">
    <property type="entry name" value="Aspartate Aminotransferase, domain 1"/>
    <property type="match status" value="1"/>
</dbReference>
<reference evidence="7" key="1">
    <citation type="submission" date="2015-07" db="EMBL/GenBank/DDBJ databases">
        <authorList>
            <person name="Rodrigo-Torres Lidia"/>
            <person name="Arahal R.David."/>
        </authorList>
    </citation>
    <scope>NUCLEOTIDE SEQUENCE [LARGE SCALE GENOMIC DNA]</scope>
    <source>
        <strain evidence="7">CECT 5096</strain>
    </source>
</reference>
<keyword evidence="6" id="KW-0808">Transferase</keyword>
<accession>A0A0M6ZZ61</accession>
<evidence type="ECO:0000256" key="4">
    <source>
        <dbReference type="RuleBase" id="RU004504"/>
    </source>
</evidence>
<dbReference type="PANTHER" id="PTHR43586">
    <property type="entry name" value="CYSTEINE DESULFURASE"/>
    <property type="match status" value="1"/>
</dbReference>
<evidence type="ECO:0000256" key="1">
    <source>
        <dbReference type="ARBA" id="ARBA00001933"/>
    </source>
</evidence>
<dbReference type="EC" id="2.8.1.7" evidence="6"/>
<feature type="domain" description="Aminotransferase class V" evidence="5">
    <location>
        <begin position="25"/>
        <end position="385"/>
    </location>
</feature>
<dbReference type="Pfam" id="PF00266">
    <property type="entry name" value="Aminotran_5"/>
    <property type="match status" value="1"/>
</dbReference>
<sequence length="393" mass="42753">MTFSANELARLRADTPACSEVLHFNNAGAGLMPQPVCDAVFQHLALERDIGGYEAEASARGAIEHMYEAFAQLLHADASEIAYVENATRAWDMAFYALPLKQGDRILTHTSEYASNYLAFLQLARSRGLEIDVAPSDASGQIDVDALRSLITPKTRVIAITHVPTQGGLVNPAAEVGKVAREHGLTYLLDACQSVGQMDVNVREIGCHILSGTGRKFLRGPRGTGFLYVSNQIVDQLEPPFIDLHAATWINEDTYELSPGAKRFENWESYVAGRIGLARAVDYALDIGLAEIGTRVESLGARLRATLSDIGATVHDQGMRKCGIVTFSLANKQAREIAALLKAQGCNVSVSEPSSARLDLGRRSLPPVLRASVHYYNTEEEVDRFGRIVSKIA</sequence>
<dbReference type="STRING" id="311410.LA5095_01142"/>
<dbReference type="RefSeq" id="WP_055112962.1">
    <property type="nucleotide sequence ID" value="NZ_CXWA01000001.1"/>
</dbReference>
<dbReference type="OrthoDB" id="9804366at2"/>
<comment type="similarity">
    <text evidence="3">Belongs to the class-V pyridoxal-phosphate-dependent aminotransferase family.</text>
</comment>
<dbReference type="SUPFAM" id="SSF53383">
    <property type="entry name" value="PLP-dependent transferases"/>
    <property type="match status" value="1"/>
</dbReference>
<dbReference type="InterPro" id="IPR020578">
    <property type="entry name" value="Aminotrans_V_PyrdxlP_BS"/>
</dbReference>
<dbReference type="InterPro" id="IPR015422">
    <property type="entry name" value="PyrdxlP-dep_Trfase_small"/>
</dbReference>
<gene>
    <name evidence="6" type="primary">csd_2</name>
    <name evidence="6" type="ORF">LA5096_02397</name>
</gene>
<dbReference type="AlphaFoldDB" id="A0A0M6ZZ61"/>
<evidence type="ECO:0000256" key="2">
    <source>
        <dbReference type="ARBA" id="ARBA00022898"/>
    </source>
</evidence>
<organism evidence="6 7">
    <name type="scientific">Roseibium album</name>
    <dbReference type="NCBI Taxonomy" id="311410"/>
    <lineage>
        <taxon>Bacteria</taxon>
        <taxon>Pseudomonadati</taxon>
        <taxon>Pseudomonadota</taxon>
        <taxon>Alphaproteobacteria</taxon>
        <taxon>Hyphomicrobiales</taxon>
        <taxon>Stappiaceae</taxon>
        <taxon>Roseibium</taxon>
    </lineage>
</organism>
<keyword evidence="2" id="KW-0663">Pyridoxal phosphate</keyword>
<proteinExistence type="inferred from homology"/>
<dbReference type="PANTHER" id="PTHR43586:SF24">
    <property type="entry name" value="BLR4730 PROTEIN"/>
    <property type="match status" value="1"/>
</dbReference>
<dbReference type="InterPro" id="IPR015421">
    <property type="entry name" value="PyrdxlP-dep_Trfase_major"/>
</dbReference>
<dbReference type="EMBL" id="CXWC01000010">
    <property type="protein sequence ID" value="CTQ70153.1"/>
    <property type="molecule type" value="Genomic_DNA"/>
</dbReference>
<dbReference type="Gene3D" id="3.40.640.10">
    <property type="entry name" value="Type I PLP-dependent aspartate aminotransferase-like (Major domain)"/>
    <property type="match status" value="1"/>
</dbReference>
<evidence type="ECO:0000313" key="6">
    <source>
        <dbReference type="EMBL" id="CTQ70153.1"/>
    </source>
</evidence>
<comment type="cofactor">
    <cofactor evidence="1 4">
        <name>pyridoxal 5'-phosphate</name>
        <dbReference type="ChEBI" id="CHEBI:597326"/>
    </cofactor>
</comment>
<dbReference type="Proteomes" id="UP000049983">
    <property type="component" value="Unassembled WGS sequence"/>
</dbReference>
<dbReference type="PROSITE" id="PS00595">
    <property type="entry name" value="AA_TRANSFER_CLASS_5"/>
    <property type="match status" value="1"/>
</dbReference>